<dbReference type="GO" id="GO:0051607">
    <property type="term" value="P:defense response to virus"/>
    <property type="evidence" value="ECO:0007669"/>
    <property type="project" value="UniProtKB-KW"/>
</dbReference>
<dbReference type="InterPro" id="IPR010147">
    <property type="entry name" value="CRISPR-assoc_prot_CasD"/>
</dbReference>
<keyword evidence="3" id="KW-1185">Reference proteome</keyword>
<evidence type="ECO:0000313" key="2">
    <source>
        <dbReference type="EMBL" id="SFJ93933.1"/>
    </source>
</evidence>
<dbReference type="GO" id="GO:0003723">
    <property type="term" value="F:RNA binding"/>
    <property type="evidence" value="ECO:0007669"/>
    <property type="project" value="InterPro"/>
</dbReference>
<sequence>MEYLVFRLYGSMASWGEIAVGEMRHSSNYPSKSAIVGLLGAALGLRRENDDAHMNLTNTYQQAVKVLSAGRLLKDYHTAQAPDSVGKFHYRTRRDEIVTGHERLGTVLSTREYYVDAQAVVAIRANEQAKWPLAELQQALRNPKFHLYLGRKSCPLAAPLDPKIIEADGFLRALENYAVQPLLYSSPDKPLPEWMSETRWLPQDSLSRYYWEGNISDFAKEEGGFSKQQVQQLTRHDKPLSRQRWQFQQRKEYCWMNDADLAKEA</sequence>
<evidence type="ECO:0000313" key="3">
    <source>
        <dbReference type="Proteomes" id="UP000198924"/>
    </source>
</evidence>
<reference evidence="3" key="1">
    <citation type="submission" date="2016-10" db="EMBL/GenBank/DDBJ databases">
        <authorList>
            <person name="Varghese N."/>
            <person name="Submissions S."/>
        </authorList>
    </citation>
    <scope>NUCLEOTIDE SEQUENCE [LARGE SCALE GENOMIC DNA]</scope>
    <source>
        <strain evidence="3">DSM 11578</strain>
    </source>
</reference>
<keyword evidence="1" id="KW-0051">Antiviral defense</keyword>
<dbReference type="Proteomes" id="UP000198924">
    <property type="component" value="Unassembled WGS sequence"/>
</dbReference>
<dbReference type="NCBIfam" id="TIGR01868">
    <property type="entry name" value="casD_Cas5e"/>
    <property type="match status" value="1"/>
</dbReference>
<name>A0A1I3VFZ1_9GAMM</name>
<organism evidence="2 3">
    <name type="scientific">Methylophaga sulfidovorans</name>
    <dbReference type="NCBI Taxonomy" id="45496"/>
    <lineage>
        <taxon>Bacteria</taxon>
        <taxon>Pseudomonadati</taxon>
        <taxon>Pseudomonadota</taxon>
        <taxon>Gammaproteobacteria</taxon>
        <taxon>Thiotrichales</taxon>
        <taxon>Piscirickettsiaceae</taxon>
        <taxon>Methylophaga</taxon>
    </lineage>
</organism>
<dbReference type="RefSeq" id="WP_091711647.1">
    <property type="nucleotide sequence ID" value="NZ_FOSH01000003.1"/>
</dbReference>
<protein>
    <submittedName>
        <fullName evidence="2">CRISPR system Cascade subunit CasD</fullName>
    </submittedName>
</protein>
<accession>A0A1I3VFZ1</accession>
<evidence type="ECO:0000256" key="1">
    <source>
        <dbReference type="ARBA" id="ARBA00023118"/>
    </source>
</evidence>
<dbReference type="AlphaFoldDB" id="A0A1I3VFZ1"/>
<dbReference type="OrthoDB" id="5704083at2"/>
<dbReference type="STRING" id="45496.SAMN04488079_1036"/>
<gene>
    <name evidence="2" type="ORF">SAMN04488079_1036</name>
</gene>
<dbReference type="Gene3D" id="3.30.70.2660">
    <property type="match status" value="1"/>
</dbReference>
<dbReference type="InterPro" id="IPR021124">
    <property type="entry name" value="CRISPR-assoc_prot_Cas5"/>
</dbReference>
<dbReference type="InterPro" id="IPR013422">
    <property type="entry name" value="CRISPR-assoc_prot_Cas5_N"/>
</dbReference>
<proteinExistence type="predicted"/>
<dbReference type="NCBIfam" id="TIGR02593">
    <property type="entry name" value="CRISPR_cas5"/>
    <property type="match status" value="1"/>
</dbReference>
<dbReference type="GO" id="GO:0043571">
    <property type="term" value="P:maintenance of CRISPR repeat elements"/>
    <property type="evidence" value="ECO:0007669"/>
    <property type="project" value="InterPro"/>
</dbReference>
<dbReference type="Pfam" id="PF09704">
    <property type="entry name" value="Cas_Cas5d"/>
    <property type="match status" value="1"/>
</dbReference>
<dbReference type="EMBL" id="FOSH01000003">
    <property type="protein sequence ID" value="SFJ93933.1"/>
    <property type="molecule type" value="Genomic_DNA"/>
</dbReference>
<dbReference type="CDD" id="cd09645">
    <property type="entry name" value="Cas5_I-E"/>
    <property type="match status" value="1"/>
</dbReference>